<dbReference type="Proteomes" id="UP000595140">
    <property type="component" value="Unassembled WGS sequence"/>
</dbReference>
<evidence type="ECO:0000313" key="1">
    <source>
        <dbReference type="EMBL" id="VFQ90372.1"/>
    </source>
</evidence>
<reference evidence="1 2" key="1">
    <citation type="submission" date="2018-04" db="EMBL/GenBank/DDBJ databases">
        <authorList>
            <person name="Vogel A."/>
        </authorList>
    </citation>
    <scope>NUCLEOTIDE SEQUENCE [LARGE SCALE GENOMIC DNA]</scope>
</reference>
<organism evidence="1 2">
    <name type="scientific">Cuscuta campestris</name>
    <dbReference type="NCBI Taxonomy" id="132261"/>
    <lineage>
        <taxon>Eukaryota</taxon>
        <taxon>Viridiplantae</taxon>
        <taxon>Streptophyta</taxon>
        <taxon>Embryophyta</taxon>
        <taxon>Tracheophyta</taxon>
        <taxon>Spermatophyta</taxon>
        <taxon>Magnoliopsida</taxon>
        <taxon>eudicotyledons</taxon>
        <taxon>Gunneridae</taxon>
        <taxon>Pentapetalae</taxon>
        <taxon>asterids</taxon>
        <taxon>lamiids</taxon>
        <taxon>Solanales</taxon>
        <taxon>Convolvulaceae</taxon>
        <taxon>Cuscuteae</taxon>
        <taxon>Cuscuta</taxon>
        <taxon>Cuscuta subgen. Grammica</taxon>
        <taxon>Cuscuta sect. Cleistogrammica</taxon>
    </lineage>
</organism>
<proteinExistence type="predicted"/>
<keyword evidence="2" id="KW-1185">Reference proteome</keyword>
<gene>
    <name evidence="1" type="ORF">CCAM_LOCUS32148</name>
</gene>
<name>A0A484MND7_9ASTE</name>
<protein>
    <submittedName>
        <fullName evidence="1">Uncharacterized protein</fullName>
    </submittedName>
</protein>
<dbReference type="EMBL" id="OOIL02004057">
    <property type="protein sequence ID" value="VFQ90372.1"/>
    <property type="molecule type" value="Genomic_DNA"/>
</dbReference>
<accession>A0A484MND7</accession>
<evidence type="ECO:0000313" key="2">
    <source>
        <dbReference type="Proteomes" id="UP000595140"/>
    </source>
</evidence>
<dbReference type="AlphaFoldDB" id="A0A484MND7"/>
<sequence>MSGLDMIPPHNNTAFNMSSSPHGFYSTPMYGVIPTYPHLPSSSILPMHNSMSYGALLQQVMNPMNPGNFSEHVGCTSVQKNLEQK</sequence>